<dbReference type="SUPFAM" id="SSF141452">
    <property type="entry name" value="Hcp1-like"/>
    <property type="match status" value="1"/>
</dbReference>
<evidence type="ECO:0008006" key="4">
    <source>
        <dbReference type="Google" id="ProtNLM"/>
    </source>
</evidence>
<organism evidence="2 3">
    <name type="scientific">Candidatus Buchananbacteria bacterium RIFCSPHIGHO2_01_FULL_47_11b</name>
    <dbReference type="NCBI Taxonomy" id="1797537"/>
    <lineage>
        <taxon>Bacteria</taxon>
        <taxon>Candidatus Buchananiibacteriota</taxon>
    </lineage>
</organism>
<reference evidence="2 3" key="1">
    <citation type="journal article" date="2016" name="Nat. Commun.">
        <title>Thousands of microbial genomes shed light on interconnected biogeochemical processes in an aquifer system.</title>
        <authorList>
            <person name="Anantharaman K."/>
            <person name="Brown C.T."/>
            <person name="Hug L.A."/>
            <person name="Sharon I."/>
            <person name="Castelle C.J."/>
            <person name="Probst A.J."/>
            <person name="Thomas B.C."/>
            <person name="Singh A."/>
            <person name="Wilkins M.J."/>
            <person name="Karaoz U."/>
            <person name="Brodie E.L."/>
            <person name="Williams K.H."/>
            <person name="Hubbard S.S."/>
            <person name="Banfield J.F."/>
        </authorList>
    </citation>
    <scope>NUCLEOTIDE SEQUENCE [LARGE SCALE GENOMIC DNA]</scope>
</reference>
<dbReference type="Proteomes" id="UP000178385">
    <property type="component" value="Unassembled WGS sequence"/>
</dbReference>
<comment type="caution">
    <text evidence="2">The sequence shown here is derived from an EMBL/GenBank/DDBJ whole genome shotgun (WGS) entry which is preliminary data.</text>
</comment>
<dbReference type="EMBL" id="MHIG01000006">
    <property type="protein sequence ID" value="OGY48045.1"/>
    <property type="molecule type" value="Genomic_DNA"/>
</dbReference>
<accession>A0A1G1Y6S0</accession>
<keyword evidence="1" id="KW-0812">Transmembrane</keyword>
<dbReference type="Pfam" id="PF05638">
    <property type="entry name" value="T6SS_HCP"/>
    <property type="match status" value="1"/>
</dbReference>
<dbReference type="Gene3D" id="2.30.110.20">
    <property type="entry name" value="Hcp1-like"/>
    <property type="match status" value="1"/>
</dbReference>
<keyword evidence="1" id="KW-0472">Membrane</keyword>
<dbReference type="PANTHER" id="PTHR36152:SF1">
    <property type="entry name" value="UBIQUITIN-LIKE DOMAIN-CONTAINING PROTEIN"/>
    <property type="match status" value="1"/>
</dbReference>
<evidence type="ECO:0000313" key="3">
    <source>
        <dbReference type="Proteomes" id="UP000178385"/>
    </source>
</evidence>
<name>A0A1G1Y6S0_9BACT</name>
<dbReference type="NCBIfam" id="TIGR03344">
    <property type="entry name" value="VI_effect_Hcp1"/>
    <property type="match status" value="1"/>
</dbReference>
<dbReference type="PANTHER" id="PTHR36152">
    <property type="entry name" value="CYTOPLASMIC PROTEIN-RELATED"/>
    <property type="match status" value="1"/>
</dbReference>
<keyword evidence="1" id="KW-1133">Transmembrane helix</keyword>
<evidence type="ECO:0000313" key="2">
    <source>
        <dbReference type="EMBL" id="OGY48045.1"/>
    </source>
</evidence>
<feature type="transmembrane region" description="Helical" evidence="1">
    <location>
        <begin position="21"/>
        <end position="41"/>
    </location>
</feature>
<sequence>MYLINITNKFMSTLSFGRKATIALGVVLAATVAVFSIVPFIQREAVTPAGAAAVDYFLKIDGIDGESSDKGHKDWINLLSVSSGIVRPSAGTGAATFEPIVFRKRIDKSSPKLMEAVATGQHLNEAIIEVVHPTRRESYYKITMSDVLVSSYQSQGTASDVPTEEVAFNYGKIKFEYTPEDGQTVEFAWDVANNTPLR</sequence>
<evidence type="ECO:0000256" key="1">
    <source>
        <dbReference type="SAM" id="Phobius"/>
    </source>
</evidence>
<dbReference type="InterPro" id="IPR036624">
    <property type="entry name" value="Hcp1-lik_sf"/>
</dbReference>
<protein>
    <recommendedName>
        <fullName evidence="4">Type VI secretion system tube protein Hcp</fullName>
    </recommendedName>
</protein>
<dbReference type="InterPro" id="IPR053165">
    <property type="entry name" value="HSI-I_assembly_Hcp1"/>
</dbReference>
<dbReference type="InterPro" id="IPR008514">
    <property type="entry name" value="T6SS_Hcp"/>
</dbReference>
<proteinExistence type="predicted"/>
<dbReference type="AlphaFoldDB" id="A0A1G1Y6S0"/>
<gene>
    <name evidence="2" type="ORF">A2840_02470</name>
</gene>